<dbReference type="InterPro" id="IPR052729">
    <property type="entry name" value="Acyl/Acetyltrans_Enzymes"/>
</dbReference>
<sequence length="282" mass="30622">MHPYPLQSKDLSDLAPLQPEDWPDIVPVFDWYLSHPSIHPVGIRMDTRLVGVGAAIRYGSTGWLAHIITHPDYRRRGIGATTVETLVQTLRTHSCSTISLFASSDGAPLYAKAGFATDCEYAFYRRQAMPDGTAAPAPGAAGIPAEAHGIPGITAVRAADIPGLHELDKRISGEDRVAVLGNQLHHAIVYRDSEGIRGYYLPQLGEGAIAAETPAAAAALLECKTRTSPTGKATLPQQNHEGRRILEIHNWKKTMQAKRMYLGQPLDWQPHAVFSRIGGNLG</sequence>
<dbReference type="Gene3D" id="3.40.630.30">
    <property type="match status" value="1"/>
</dbReference>
<name>H9UGR2_SPIAZ</name>
<keyword evidence="2" id="KW-0808">Transferase</keyword>
<dbReference type="CDD" id="cd04301">
    <property type="entry name" value="NAT_SF"/>
    <property type="match status" value="1"/>
</dbReference>
<dbReference type="SUPFAM" id="SSF55729">
    <property type="entry name" value="Acyl-CoA N-acyltransferases (Nat)"/>
    <property type="match status" value="1"/>
</dbReference>
<dbReference type="Gene3D" id="3.40.630.90">
    <property type="match status" value="1"/>
</dbReference>
<keyword evidence="2" id="KW-0012">Acyltransferase</keyword>
<gene>
    <name evidence="2" type="ordered locus">Spiaf_0605</name>
</gene>
<dbReference type="InterPro" id="IPR000182">
    <property type="entry name" value="GNAT_dom"/>
</dbReference>
<keyword evidence="3" id="KW-1185">Reference proteome</keyword>
<dbReference type="RefSeq" id="WP_014454702.1">
    <property type="nucleotide sequence ID" value="NC_017098.1"/>
</dbReference>
<dbReference type="PROSITE" id="PS51186">
    <property type="entry name" value="GNAT"/>
    <property type="match status" value="1"/>
</dbReference>
<dbReference type="PANTHER" id="PTHR47237">
    <property type="entry name" value="SLL0310 PROTEIN"/>
    <property type="match status" value="1"/>
</dbReference>
<reference evidence="3" key="1">
    <citation type="journal article" date="2013" name="Stand. Genomic Sci.">
        <title>Complete genome sequence of the halophilic bacterium Spirochaeta africana type strain (Z-7692(T)) from the alkaline Lake Magadi in the East African Rift.</title>
        <authorList>
            <person name="Liolos K."/>
            <person name="Abt B."/>
            <person name="Scheuner C."/>
            <person name="Teshima H."/>
            <person name="Held B."/>
            <person name="Lapidus A."/>
            <person name="Nolan M."/>
            <person name="Lucas S."/>
            <person name="Deshpande S."/>
            <person name="Cheng J.F."/>
            <person name="Tapia R."/>
            <person name="Goodwin L.A."/>
            <person name="Pitluck S."/>
            <person name="Pagani I."/>
            <person name="Ivanova N."/>
            <person name="Mavromatis K."/>
            <person name="Mikhailova N."/>
            <person name="Huntemann M."/>
            <person name="Pati A."/>
            <person name="Chen A."/>
            <person name="Palaniappan K."/>
            <person name="Land M."/>
            <person name="Rohde M."/>
            <person name="Tindall B.J."/>
            <person name="Detter J.C."/>
            <person name="Goker M."/>
            <person name="Bristow J."/>
            <person name="Eisen J.A."/>
            <person name="Markowitz V."/>
            <person name="Hugenholtz P."/>
            <person name="Woyke T."/>
            <person name="Klenk H.P."/>
            <person name="Kyrpides N.C."/>
        </authorList>
    </citation>
    <scope>NUCLEOTIDE SEQUENCE</scope>
    <source>
        <strain evidence="3">ATCC 700263 / DSM 8902 / Z-7692</strain>
    </source>
</reference>
<protein>
    <submittedName>
        <fullName evidence="2">Putative acyltransferase</fullName>
    </submittedName>
</protein>
<dbReference type="Proteomes" id="UP000007383">
    <property type="component" value="Chromosome"/>
</dbReference>
<dbReference type="InterPro" id="IPR016181">
    <property type="entry name" value="Acyl_CoA_acyltransferase"/>
</dbReference>
<dbReference type="Pfam" id="PF00583">
    <property type="entry name" value="Acetyltransf_1"/>
    <property type="match status" value="1"/>
</dbReference>
<dbReference type="AlphaFoldDB" id="H9UGR2"/>
<evidence type="ECO:0000259" key="1">
    <source>
        <dbReference type="PROSITE" id="PS51186"/>
    </source>
</evidence>
<dbReference type="KEGG" id="sfc:Spiaf_0605"/>
<evidence type="ECO:0000313" key="2">
    <source>
        <dbReference type="EMBL" id="AFG36705.1"/>
    </source>
</evidence>
<dbReference type="GO" id="GO:0016747">
    <property type="term" value="F:acyltransferase activity, transferring groups other than amino-acyl groups"/>
    <property type="evidence" value="ECO:0007669"/>
    <property type="project" value="InterPro"/>
</dbReference>
<organism evidence="2 3">
    <name type="scientific">Spirochaeta africana (strain ATCC 700263 / DSM 8902 / Z-7692)</name>
    <dbReference type="NCBI Taxonomy" id="889378"/>
    <lineage>
        <taxon>Bacteria</taxon>
        <taxon>Pseudomonadati</taxon>
        <taxon>Spirochaetota</taxon>
        <taxon>Spirochaetia</taxon>
        <taxon>Spirochaetales</taxon>
        <taxon>Spirochaetaceae</taxon>
        <taxon>Spirochaeta</taxon>
    </lineage>
</organism>
<dbReference type="STRING" id="889378.Spiaf_0605"/>
<dbReference type="PANTHER" id="PTHR47237:SF2">
    <property type="entry name" value="BLL4206 PROTEIN"/>
    <property type="match status" value="1"/>
</dbReference>
<proteinExistence type="predicted"/>
<evidence type="ECO:0000313" key="3">
    <source>
        <dbReference type="Proteomes" id="UP000007383"/>
    </source>
</evidence>
<dbReference type="PATRIC" id="fig|889378.3.peg.614"/>
<accession>H9UGR2</accession>
<dbReference type="eggNOG" id="COG0456">
    <property type="taxonomic scope" value="Bacteria"/>
</dbReference>
<dbReference type="EMBL" id="CP003282">
    <property type="protein sequence ID" value="AFG36705.1"/>
    <property type="molecule type" value="Genomic_DNA"/>
</dbReference>
<dbReference type="HOGENOM" id="CLU_1045479_0_0_12"/>
<feature type="domain" description="N-acetyltransferase" evidence="1">
    <location>
        <begin position="1"/>
        <end position="136"/>
    </location>
</feature>